<proteinExistence type="predicted"/>
<protein>
    <submittedName>
        <fullName evidence="2">Uncharacterized protein</fullName>
    </submittedName>
</protein>
<dbReference type="RefSeq" id="WP_146750731.1">
    <property type="nucleotide sequence ID" value="NZ_CP122283.1"/>
</dbReference>
<evidence type="ECO:0000256" key="1">
    <source>
        <dbReference type="SAM" id="MobiDB-lite"/>
    </source>
</evidence>
<dbReference type="Proteomes" id="UP001244564">
    <property type="component" value="Chromosome"/>
</dbReference>
<sequence>MLDELNVSSTDKKTSSTHTNGGGEMKMGNNKHKNNKTQDNKKQQNQNQNANNERKNREEFAEEVDFSQIQNENKR</sequence>
<gene>
    <name evidence="2" type="ORF">QBO96_03565</name>
</gene>
<name>A0ABY8KIN4_9BACI</name>
<keyword evidence="3" id="KW-1185">Reference proteome</keyword>
<evidence type="ECO:0000313" key="3">
    <source>
        <dbReference type="Proteomes" id="UP001244564"/>
    </source>
</evidence>
<dbReference type="EMBL" id="CP122283">
    <property type="protein sequence ID" value="WGF39354.1"/>
    <property type="molecule type" value="Genomic_DNA"/>
</dbReference>
<organism evidence="2 3">
    <name type="scientific">Lysinibacillus capsici</name>
    <dbReference type="NCBI Taxonomy" id="2115968"/>
    <lineage>
        <taxon>Bacteria</taxon>
        <taxon>Bacillati</taxon>
        <taxon>Bacillota</taxon>
        <taxon>Bacilli</taxon>
        <taxon>Bacillales</taxon>
        <taxon>Bacillaceae</taxon>
        <taxon>Lysinibacillus</taxon>
    </lineage>
</organism>
<accession>A0ABY8KIN4</accession>
<reference evidence="2 3" key="1">
    <citation type="submission" date="2023-04" db="EMBL/GenBank/DDBJ databases">
        <title>Genomic of Lysinibacillus capsici TSBLM.</title>
        <authorList>
            <person name="Hu X.S."/>
            <person name="Yu C.H."/>
        </authorList>
    </citation>
    <scope>NUCLEOTIDE SEQUENCE [LARGE SCALE GENOMIC DNA]</scope>
    <source>
        <strain evidence="2 3">TSBLM</strain>
    </source>
</reference>
<evidence type="ECO:0000313" key="2">
    <source>
        <dbReference type="EMBL" id="WGF39354.1"/>
    </source>
</evidence>
<feature type="region of interest" description="Disordered" evidence="1">
    <location>
        <begin position="1"/>
        <end position="75"/>
    </location>
</feature>